<accession>A0A518EZS4</accession>
<gene>
    <name evidence="7" type="ORF">Poly30_51500</name>
</gene>
<feature type="chain" id="PRO_5022225173" description="Cytochrome c domain-containing protein" evidence="5">
    <location>
        <begin position="37"/>
        <end position="541"/>
    </location>
</feature>
<dbReference type="InterPro" id="IPR051395">
    <property type="entry name" value="Cytochrome_c_Peroxidase/MauG"/>
</dbReference>
<reference evidence="7 8" key="1">
    <citation type="submission" date="2019-02" db="EMBL/GenBank/DDBJ databases">
        <title>Deep-cultivation of Planctomycetes and their phenomic and genomic characterization uncovers novel biology.</title>
        <authorList>
            <person name="Wiegand S."/>
            <person name="Jogler M."/>
            <person name="Boedeker C."/>
            <person name="Pinto D."/>
            <person name="Vollmers J."/>
            <person name="Rivas-Marin E."/>
            <person name="Kohn T."/>
            <person name="Peeters S.H."/>
            <person name="Heuer A."/>
            <person name="Rast P."/>
            <person name="Oberbeckmann S."/>
            <person name="Bunk B."/>
            <person name="Jeske O."/>
            <person name="Meyerdierks A."/>
            <person name="Storesund J.E."/>
            <person name="Kallscheuer N."/>
            <person name="Luecker S."/>
            <person name="Lage O.M."/>
            <person name="Pohl T."/>
            <person name="Merkel B.J."/>
            <person name="Hornburger P."/>
            <person name="Mueller R.-W."/>
            <person name="Bruemmer F."/>
            <person name="Labrenz M."/>
            <person name="Spormann A.M."/>
            <person name="Op den Camp H."/>
            <person name="Overmann J."/>
            <person name="Amann R."/>
            <person name="Jetten M.S.M."/>
            <person name="Mascher T."/>
            <person name="Medema M.H."/>
            <person name="Devos D.P."/>
            <person name="Kaster A.-K."/>
            <person name="Ovreas L."/>
            <person name="Rohde M."/>
            <person name="Galperin M.Y."/>
            <person name="Jogler C."/>
        </authorList>
    </citation>
    <scope>NUCLEOTIDE SEQUENCE [LARGE SCALE GENOMIC DNA]</scope>
    <source>
        <strain evidence="7 8">Poly30</strain>
    </source>
</reference>
<evidence type="ECO:0000256" key="3">
    <source>
        <dbReference type="ARBA" id="ARBA00023004"/>
    </source>
</evidence>
<evidence type="ECO:0000256" key="4">
    <source>
        <dbReference type="PROSITE-ProRule" id="PRU00433"/>
    </source>
</evidence>
<evidence type="ECO:0000256" key="2">
    <source>
        <dbReference type="ARBA" id="ARBA00022723"/>
    </source>
</evidence>
<keyword evidence="3 4" id="KW-0408">Iron</keyword>
<feature type="domain" description="Cytochrome c" evidence="6">
    <location>
        <begin position="401"/>
        <end position="541"/>
    </location>
</feature>
<dbReference type="PROSITE" id="PS51007">
    <property type="entry name" value="CYTC"/>
    <property type="match status" value="2"/>
</dbReference>
<keyword evidence="1 4" id="KW-0349">Heme</keyword>
<dbReference type="GO" id="GO:0004130">
    <property type="term" value="F:cytochrome-c peroxidase activity"/>
    <property type="evidence" value="ECO:0007669"/>
    <property type="project" value="TreeGrafter"/>
</dbReference>
<name>A0A518EZS4_9BACT</name>
<evidence type="ECO:0000256" key="1">
    <source>
        <dbReference type="ARBA" id="ARBA00022617"/>
    </source>
</evidence>
<organism evidence="7 8">
    <name type="scientific">Saltatorellus ferox</name>
    <dbReference type="NCBI Taxonomy" id="2528018"/>
    <lineage>
        <taxon>Bacteria</taxon>
        <taxon>Pseudomonadati</taxon>
        <taxon>Planctomycetota</taxon>
        <taxon>Planctomycetia</taxon>
        <taxon>Planctomycetia incertae sedis</taxon>
        <taxon>Saltatorellus</taxon>
    </lineage>
</organism>
<protein>
    <recommendedName>
        <fullName evidence="6">Cytochrome c domain-containing protein</fullName>
    </recommendedName>
</protein>
<dbReference type="PROSITE" id="PS51257">
    <property type="entry name" value="PROKAR_LIPOPROTEIN"/>
    <property type="match status" value="1"/>
</dbReference>
<dbReference type="Proteomes" id="UP000320390">
    <property type="component" value="Chromosome"/>
</dbReference>
<dbReference type="Gene3D" id="1.10.760.10">
    <property type="entry name" value="Cytochrome c-like domain"/>
    <property type="match status" value="1"/>
</dbReference>
<keyword evidence="8" id="KW-1185">Reference proteome</keyword>
<evidence type="ECO:0000256" key="5">
    <source>
        <dbReference type="SAM" id="SignalP"/>
    </source>
</evidence>
<proteinExistence type="predicted"/>
<dbReference type="AlphaFoldDB" id="A0A518EZS4"/>
<dbReference type="GO" id="GO:0020037">
    <property type="term" value="F:heme binding"/>
    <property type="evidence" value="ECO:0007669"/>
    <property type="project" value="InterPro"/>
</dbReference>
<feature type="signal peptide" evidence="5">
    <location>
        <begin position="1"/>
        <end position="36"/>
    </location>
</feature>
<dbReference type="PANTHER" id="PTHR30600">
    <property type="entry name" value="CYTOCHROME C PEROXIDASE-RELATED"/>
    <property type="match status" value="1"/>
</dbReference>
<sequence precursor="true">MQRSSLTKPRSLTCSGKAAAPLLGLALALSSCGSGAVSEVSQGAGDGTGSSLEEGRRLFREGTLGLEAFWSDVAGLDAGLARAGFSTLDALALGLQLDAGAMDPITLGQLTNELAGGLSSGDLFALNDPLVFEQLLAQGAVVGLVGVEADGAPGITLDGPDGLSVSCALCHSVVDGSSYGGPELPGAIGQRIDGPAAKDLRLGALFAHADRSSALYPYLPQSHATIGGFPIARTGAFVEPTSTEQQFDAVLFEAAVFPAGMWDATPDGIGNPTVIPPLFDLRASAPYGIAGEFSDLTDALNAHATLGLDPTTLLTVTGQQFMNRIALGIGAEIVNEYQDVFAATGAAVPIGGLPYLTASATGTIGAEQSPVGYRLDASELRSLTIYLQSLVAPLPAVGDAAARARGQSAYALACASCHGIPAISRLNGLVSLQDLVFPYFPTALLARGFPYSDVLDDRLRTYDDRLVIFDRLYSPAQVPMQARNYVAPNLRGLQLQGRFLHDGSAESLAALMDPARGPSAPHAVYLEPGVRSDVIEFLVTR</sequence>
<dbReference type="GO" id="GO:0046872">
    <property type="term" value="F:metal ion binding"/>
    <property type="evidence" value="ECO:0007669"/>
    <property type="project" value="UniProtKB-KW"/>
</dbReference>
<dbReference type="PANTHER" id="PTHR30600:SF9">
    <property type="entry name" value="BLR7738 PROTEIN"/>
    <property type="match status" value="1"/>
</dbReference>
<dbReference type="InterPro" id="IPR009056">
    <property type="entry name" value="Cyt_c-like_dom"/>
</dbReference>
<keyword evidence="5" id="KW-0732">Signal</keyword>
<evidence type="ECO:0000259" key="6">
    <source>
        <dbReference type="PROSITE" id="PS51007"/>
    </source>
</evidence>
<dbReference type="OrthoDB" id="9772811at2"/>
<dbReference type="SUPFAM" id="SSF46626">
    <property type="entry name" value="Cytochrome c"/>
    <property type="match status" value="2"/>
</dbReference>
<feature type="domain" description="Cytochrome c" evidence="6">
    <location>
        <begin position="154"/>
        <end position="391"/>
    </location>
</feature>
<dbReference type="EMBL" id="CP036434">
    <property type="protein sequence ID" value="QDV09592.1"/>
    <property type="molecule type" value="Genomic_DNA"/>
</dbReference>
<keyword evidence="2 4" id="KW-0479">Metal-binding</keyword>
<evidence type="ECO:0000313" key="8">
    <source>
        <dbReference type="Proteomes" id="UP000320390"/>
    </source>
</evidence>
<dbReference type="RefSeq" id="WP_145204220.1">
    <property type="nucleotide sequence ID" value="NZ_CP036434.1"/>
</dbReference>
<evidence type="ECO:0000313" key="7">
    <source>
        <dbReference type="EMBL" id="QDV09592.1"/>
    </source>
</evidence>
<dbReference type="InterPro" id="IPR036909">
    <property type="entry name" value="Cyt_c-like_dom_sf"/>
</dbReference>
<dbReference type="GO" id="GO:0009055">
    <property type="term" value="F:electron transfer activity"/>
    <property type="evidence" value="ECO:0007669"/>
    <property type="project" value="InterPro"/>
</dbReference>